<dbReference type="SUPFAM" id="SSF50249">
    <property type="entry name" value="Nucleic acid-binding proteins"/>
    <property type="match status" value="1"/>
</dbReference>
<evidence type="ECO:0000313" key="11">
    <source>
        <dbReference type="Proteomes" id="UP000734854"/>
    </source>
</evidence>
<evidence type="ECO:0000256" key="3">
    <source>
        <dbReference type="ARBA" id="ARBA00017411"/>
    </source>
</evidence>
<dbReference type="InterPro" id="IPR040260">
    <property type="entry name" value="RFA2-like"/>
</dbReference>
<dbReference type="PANTHER" id="PTHR13989">
    <property type="entry name" value="REPLICATION PROTEIN A-RELATED"/>
    <property type="match status" value="1"/>
</dbReference>
<protein>
    <recommendedName>
        <fullName evidence="3">CST complex subunit STN1</fullName>
    </recommendedName>
    <alternativeName>
        <fullName evidence="8">Suppressor of cdc thirteen homolog</fullName>
    </alternativeName>
</protein>
<gene>
    <name evidence="10" type="ORF">ZIOFF_038227</name>
</gene>
<dbReference type="Pfam" id="PF01336">
    <property type="entry name" value="tRNA_anti-codon"/>
    <property type="match status" value="1"/>
</dbReference>
<reference evidence="10 11" key="1">
    <citation type="submission" date="2020-08" db="EMBL/GenBank/DDBJ databases">
        <title>Plant Genome Project.</title>
        <authorList>
            <person name="Zhang R.-G."/>
        </authorList>
    </citation>
    <scope>NUCLEOTIDE SEQUENCE [LARGE SCALE GENOMIC DNA]</scope>
    <source>
        <tissue evidence="10">Rhizome</tissue>
    </source>
</reference>
<dbReference type="Proteomes" id="UP000734854">
    <property type="component" value="Unassembled WGS sequence"/>
</dbReference>
<dbReference type="InterPro" id="IPR004365">
    <property type="entry name" value="NA-bd_OB_tRNA"/>
</dbReference>
<evidence type="ECO:0000256" key="1">
    <source>
        <dbReference type="ARBA" id="ARBA00004123"/>
    </source>
</evidence>
<comment type="caution">
    <text evidence="10">The sequence shown here is derived from an EMBL/GenBank/DDBJ whole genome shotgun (WGS) entry which is preliminary data.</text>
</comment>
<proteinExistence type="predicted"/>
<keyword evidence="6" id="KW-0238">DNA-binding</keyword>
<dbReference type="AlphaFoldDB" id="A0A8J5GG61"/>
<evidence type="ECO:0000313" key="10">
    <source>
        <dbReference type="EMBL" id="KAG6505861.1"/>
    </source>
</evidence>
<organism evidence="10 11">
    <name type="scientific">Zingiber officinale</name>
    <name type="common">Ginger</name>
    <name type="synonym">Amomum zingiber</name>
    <dbReference type="NCBI Taxonomy" id="94328"/>
    <lineage>
        <taxon>Eukaryota</taxon>
        <taxon>Viridiplantae</taxon>
        <taxon>Streptophyta</taxon>
        <taxon>Embryophyta</taxon>
        <taxon>Tracheophyta</taxon>
        <taxon>Spermatophyta</taxon>
        <taxon>Magnoliopsida</taxon>
        <taxon>Liliopsida</taxon>
        <taxon>Zingiberales</taxon>
        <taxon>Zingiberaceae</taxon>
        <taxon>Zingiber</taxon>
    </lineage>
</organism>
<keyword evidence="11" id="KW-1185">Reference proteome</keyword>
<keyword evidence="4" id="KW-0158">Chromosome</keyword>
<feature type="domain" description="OB" evidence="9">
    <location>
        <begin position="46"/>
        <end position="122"/>
    </location>
</feature>
<evidence type="ECO:0000256" key="2">
    <source>
        <dbReference type="ARBA" id="ARBA00004574"/>
    </source>
</evidence>
<evidence type="ECO:0000259" key="9">
    <source>
        <dbReference type="Pfam" id="PF01336"/>
    </source>
</evidence>
<dbReference type="GO" id="GO:0003677">
    <property type="term" value="F:DNA binding"/>
    <property type="evidence" value="ECO:0007669"/>
    <property type="project" value="UniProtKB-KW"/>
</dbReference>
<keyword evidence="5" id="KW-0779">Telomere</keyword>
<evidence type="ECO:0000256" key="7">
    <source>
        <dbReference type="ARBA" id="ARBA00023242"/>
    </source>
</evidence>
<dbReference type="InterPro" id="IPR012340">
    <property type="entry name" value="NA-bd_OB-fold"/>
</dbReference>
<name>A0A8J5GG61_ZINOF</name>
<evidence type="ECO:0000256" key="5">
    <source>
        <dbReference type="ARBA" id="ARBA00022895"/>
    </source>
</evidence>
<dbReference type="GO" id="GO:0000781">
    <property type="term" value="C:chromosome, telomeric region"/>
    <property type="evidence" value="ECO:0007669"/>
    <property type="project" value="UniProtKB-SubCell"/>
</dbReference>
<comment type="subcellular location">
    <subcellularLocation>
        <location evidence="2">Chromosome</location>
        <location evidence="2">Telomere</location>
    </subcellularLocation>
    <subcellularLocation>
        <location evidence="1">Nucleus</location>
    </subcellularLocation>
</comment>
<dbReference type="Gene3D" id="2.40.50.140">
    <property type="entry name" value="Nucleic acid-binding proteins"/>
    <property type="match status" value="1"/>
</dbReference>
<evidence type="ECO:0000256" key="4">
    <source>
        <dbReference type="ARBA" id="ARBA00022454"/>
    </source>
</evidence>
<accession>A0A8J5GG61</accession>
<dbReference type="EMBL" id="JACMSC010000010">
    <property type="protein sequence ID" value="KAG6505861.1"/>
    <property type="molecule type" value="Genomic_DNA"/>
</dbReference>
<evidence type="ECO:0000256" key="6">
    <source>
        <dbReference type="ARBA" id="ARBA00023125"/>
    </source>
</evidence>
<dbReference type="GO" id="GO:0005634">
    <property type="term" value="C:nucleus"/>
    <property type="evidence" value="ECO:0007669"/>
    <property type="project" value="UniProtKB-SubCell"/>
</dbReference>
<dbReference type="PANTHER" id="PTHR13989:SF33">
    <property type="entry name" value="CST COMPLEX SUBUNIT STN1"/>
    <property type="match status" value="1"/>
</dbReference>
<keyword evidence="7" id="KW-0539">Nucleus</keyword>
<sequence>MANRNRNVPTFRKIRANDFLALSIHTEPNSPPSFTTRTGIPVTLIEIVGRVVSLQRTDETLTFHLYDGSGNFNCIQFLHQHPESVVTREIAIRQAELVEARKQVQVFGKIGLSPDGALQLIGCSVMVEEGPNVETLHILGCMRQAEREYRR</sequence>
<evidence type="ECO:0000256" key="8">
    <source>
        <dbReference type="ARBA" id="ARBA00030039"/>
    </source>
</evidence>